<organism evidence="1 2">
    <name type="scientific">Hepatospora eriocheir</name>
    <dbReference type="NCBI Taxonomy" id="1081669"/>
    <lineage>
        <taxon>Eukaryota</taxon>
        <taxon>Fungi</taxon>
        <taxon>Fungi incertae sedis</taxon>
        <taxon>Microsporidia</taxon>
        <taxon>Hepatosporidae</taxon>
        <taxon>Hepatospora</taxon>
    </lineage>
</organism>
<accession>A0A1X0Q9S3</accession>
<dbReference type="VEuPathDB" id="MicrosporidiaDB:HERIO_939"/>
<protein>
    <submittedName>
        <fullName evidence="1">Uncharacterized protein</fullName>
    </submittedName>
</protein>
<comment type="caution">
    <text evidence="1">The sequence shown here is derived from an EMBL/GenBank/DDBJ whole genome shotgun (WGS) entry which is preliminary data.</text>
</comment>
<evidence type="ECO:0000313" key="2">
    <source>
        <dbReference type="Proteomes" id="UP000192501"/>
    </source>
</evidence>
<evidence type="ECO:0000313" key="1">
    <source>
        <dbReference type="EMBL" id="ORD96443.1"/>
    </source>
</evidence>
<dbReference type="EMBL" id="LTAI01001138">
    <property type="protein sequence ID" value="ORD96443.1"/>
    <property type="molecule type" value="Genomic_DNA"/>
</dbReference>
<gene>
    <name evidence="1" type="ORF">A0H76_461</name>
</gene>
<proteinExistence type="predicted"/>
<sequence length="129" mass="15474">MNDQQIENEKELVERRQRLITENKKLLKIIDKLLKNDKTTTKVKSSIKYKEIKDIYNLIVNIVNTNKNTNYKHYKDVIKSINDDILYKNILNNYKEEIIEEEKESEETINPVTITEEPPVDIKEFFNKE</sequence>
<dbReference type="Proteomes" id="UP000192501">
    <property type="component" value="Unassembled WGS sequence"/>
</dbReference>
<dbReference type="VEuPathDB" id="MicrosporidiaDB:A0H76_461"/>
<reference evidence="1 2" key="1">
    <citation type="journal article" date="2017" name="Environ. Microbiol.">
        <title>Decay of the glycolytic pathway and adaptation to intranuclear parasitism within Enterocytozoonidae microsporidia.</title>
        <authorList>
            <person name="Wiredu Boakye D."/>
            <person name="Jaroenlak P."/>
            <person name="Prachumwat A."/>
            <person name="Williams T.A."/>
            <person name="Bateman K.S."/>
            <person name="Itsathitphaisarn O."/>
            <person name="Sritunyalucksana K."/>
            <person name="Paszkiewicz K.H."/>
            <person name="Moore K.A."/>
            <person name="Stentiford G.D."/>
            <person name="Williams B.A."/>
        </authorList>
    </citation>
    <scope>NUCLEOTIDE SEQUENCE [LARGE SCALE GENOMIC DNA]</scope>
    <source>
        <strain evidence="2">canceri</strain>
    </source>
</reference>
<name>A0A1X0Q9S3_9MICR</name>
<dbReference type="AlphaFoldDB" id="A0A1X0Q9S3"/>